<evidence type="ECO:0000313" key="2">
    <source>
        <dbReference type="Proteomes" id="UP000886501"/>
    </source>
</evidence>
<feature type="non-terminal residue" evidence="1">
    <location>
        <position position="78"/>
    </location>
</feature>
<dbReference type="EMBL" id="MU118009">
    <property type="protein sequence ID" value="KAF9648722.1"/>
    <property type="molecule type" value="Genomic_DNA"/>
</dbReference>
<proteinExistence type="predicted"/>
<keyword evidence="2" id="KW-1185">Reference proteome</keyword>
<name>A0ACB6ZGK5_THEGA</name>
<accession>A0ACB6ZGK5</accession>
<reference evidence="1" key="2">
    <citation type="journal article" date="2020" name="Nat. Commun.">
        <title>Large-scale genome sequencing of mycorrhizal fungi provides insights into the early evolution of symbiotic traits.</title>
        <authorList>
            <person name="Miyauchi S."/>
            <person name="Kiss E."/>
            <person name="Kuo A."/>
            <person name="Drula E."/>
            <person name="Kohler A."/>
            <person name="Sanchez-Garcia M."/>
            <person name="Morin E."/>
            <person name="Andreopoulos B."/>
            <person name="Barry K.W."/>
            <person name="Bonito G."/>
            <person name="Buee M."/>
            <person name="Carver A."/>
            <person name="Chen C."/>
            <person name="Cichocki N."/>
            <person name="Clum A."/>
            <person name="Culley D."/>
            <person name="Crous P.W."/>
            <person name="Fauchery L."/>
            <person name="Girlanda M."/>
            <person name="Hayes R.D."/>
            <person name="Keri Z."/>
            <person name="LaButti K."/>
            <person name="Lipzen A."/>
            <person name="Lombard V."/>
            <person name="Magnuson J."/>
            <person name="Maillard F."/>
            <person name="Murat C."/>
            <person name="Nolan M."/>
            <person name="Ohm R.A."/>
            <person name="Pangilinan J."/>
            <person name="Pereira M.F."/>
            <person name="Perotto S."/>
            <person name="Peter M."/>
            <person name="Pfister S."/>
            <person name="Riley R."/>
            <person name="Sitrit Y."/>
            <person name="Stielow J.B."/>
            <person name="Szollosi G."/>
            <person name="Zifcakova L."/>
            <person name="Stursova M."/>
            <person name="Spatafora J.W."/>
            <person name="Tedersoo L."/>
            <person name="Vaario L.M."/>
            <person name="Yamada A."/>
            <person name="Yan M."/>
            <person name="Wang P."/>
            <person name="Xu J."/>
            <person name="Bruns T."/>
            <person name="Baldrian P."/>
            <person name="Vilgalys R."/>
            <person name="Dunand C."/>
            <person name="Henrissat B."/>
            <person name="Grigoriev I.V."/>
            <person name="Hibbett D."/>
            <person name="Nagy L.G."/>
            <person name="Martin F.M."/>
        </authorList>
    </citation>
    <scope>NUCLEOTIDE SEQUENCE</scope>
    <source>
        <strain evidence="1">P2</strain>
    </source>
</reference>
<comment type="caution">
    <text evidence="1">The sequence shown here is derived from an EMBL/GenBank/DDBJ whole genome shotgun (WGS) entry which is preliminary data.</text>
</comment>
<gene>
    <name evidence="1" type="ORF">BDM02DRAFT_3082495</name>
</gene>
<dbReference type="Proteomes" id="UP000886501">
    <property type="component" value="Unassembled WGS sequence"/>
</dbReference>
<protein>
    <submittedName>
        <fullName evidence="1">Uncharacterized protein</fullName>
    </submittedName>
</protein>
<evidence type="ECO:0000313" key="1">
    <source>
        <dbReference type="EMBL" id="KAF9648722.1"/>
    </source>
</evidence>
<sequence length="78" mass="8111">LRFDSPHWSTTLLPADKPSSPSHKPPSPPSLVIPDISPSMNAENLNSRTPLINAPQGDGGVMNGPQLHIVPATPISGG</sequence>
<reference evidence="1" key="1">
    <citation type="submission" date="2019-10" db="EMBL/GenBank/DDBJ databases">
        <authorList>
            <consortium name="DOE Joint Genome Institute"/>
            <person name="Kuo A."/>
            <person name="Miyauchi S."/>
            <person name="Kiss E."/>
            <person name="Drula E."/>
            <person name="Kohler A."/>
            <person name="Sanchez-Garcia M."/>
            <person name="Andreopoulos B."/>
            <person name="Barry K.W."/>
            <person name="Bonito G."/>
            <person name="Buee M."/>
            <person name="Carver A."/>
            <person name="Chen C."/>
            <person name="Cichocki N."/>
            <person name="Clum A."/>
            <person name="Culley D."/>
            <person name="Crous P.W."/>
            <person name="Fauchery L."/>
            <person name="Girlanda M."/>
            <person name="Hayes R."/>
            <person name="Keri Z."/>
            <person name="Labutti K."/>
            <person name="Lipzen A."/>
            <person name="Lombard V."/>
            <person name="Magnuson J."/>
            <person name="Maillard F."/>
            <person name="Morin E."/>
            <person name="Murat C."/>
            <person name="Nolan M."/>
            <person name="Ohm R."/>
            <person name="Pangilinan J."/>
            <person name="Pereira M."/>
            <person name="Perotto S."/>
            <person name="Peter M."/>
            <person name="Riley R."/>
            <person name="Sitrit Y."/>
            <person name="Stielow B."/>
            <person name="Szollosi G."/>
            <person name="Zifcakova L."/>
            <person name="Stursova M."/>
            <person name="Spatafora J.W."/>
            <person name="Tedersoo L."/>
            <person name="Vaario L.-M."/>
            <person name="Yamada A."/>
            <person name="Yan M."/>
            <person name="Wang P."/>
            <person name="Xu J."/>
            <person name="Bruns T."/>
            <person name="Baldrian P."/>
            <person name="Vilgalys R."/>
            <person name="Henrissat B."/>
            <person name="Grigoriev I.V."/>
            <person name="Hibbett D."/>
            <person name="Nagy L.G."/>
            <person name="Martin F.M."/>
        </authorList>
    </citation>
    <scope>NUCLEOTIDE SEQUENCE</scope>
    <source>
        <strain evidence="1">P2</strain>
    </source>
</reference>
<feature type="non-terminal residue" evidence="1">
    <location>
        <position position="1"/>
    </location>
</feature>
<organism evidence="1 2">
    <name type="scientific">Thelephora ganbajun</name>
    <name type="common">Ganba fungus</name>
    <dbReference type="NCBI Taxonomy" id="370292"/>
    <lineage>
        <taxon>Eukaryota</taxon>
        <taxon>Fungi</taxon>
        <taxon>Dikarya</taxon>
        <taxon>Basidiomycota</taxon>
        <taxon>Agaricomycotina</taxon>
        <taxon>Agaricomycetes</taxon>
        <taxon>Thelephorales</taxon>
        <taxon>Thelephoraceae</taxon>
        <taxon>Thelephora</taxon>
    </lineage>
</organism>